<proteinExistence type="predicted"/>
<evidence type="ECO:0000313" key="4">
    <source>
        <dbReference type="Proteomes" id="UP001153269"/>
    </source>
</evidence>
<evidence type="ECO:0000313" key="3">
    <source>
        <dbReference type="EMBL" id="CAB1428943.1"/>
    </source>
</evidence>
<sequence length="333" mass="36177">QLRPSIPVRERRGTTDELGIGPKPQLCSADKTSQHNNTLSLPPPSLSDYTIPINGCAKMKCGCGGVGERSIDSDPQVHSLSQVKVQADMTLKDLTQRACERRAGFTHTKQKINPMPVVGLLSISTNDSCSRWPGKLAVRAPSPPRPPTGLASSSILRLVVVLSIHCSSAVSSLLSSQSTLFVPLLVIPSSPPLLILSPPRLSLTWSPPHLSPLWTSLFLLLLVLLLILVFSLVFLLSLALSSSQSFCAAPAVSHVLPAASYCEADGLETDPLPIPSPVTTPVERRQHLEGLMRRSLSTSYFWRRFIMFLCRREAAASSCCCNHFIDATRTNRL</sequence>
<reference evidence="3" key="1">
    <citation type="submission" date="2020-03" db="EMBL/GenBank/DDBJ databases">
        <authorList>
            <person name="Weist P."/>
        </authorList>
    </citation>
    <scope>NUCLEOTIDE SEQUENCE</scope>
</reference>
<feature type="region of interest" description="Disordered" evidence="1">
    <location>
        <begin position="1"/>
        <end position="44"/>
    </location>
</feature>
<dbReference type="AlphaFoldDB" id="A0A9N7YKH0"/>
<dbReference type="Proteomes" id="UP001153269">
    <property type="component" value="Unassembled WGS sequence"/>
</dbReference>
<keyword evidence="4" id="KW-1185">Reference proteome</keyword>
<keyword evidence="2" id="KW-0472">Membrane</keyword>
<evidence type="ECO:0000256" key="2">
    <source>
        <dbReference type="SAM" id="Phobius"/>
    </source>
</evidence>
<comment type="caution">
    <text evidence="3">The sequence shown here is derived from an EMBL/GenBank/DDBJ whole genome shotgun (WGS) entry which is preliminary data.</text>
</comment>
<protein>
    <submittedName>
        <fullName evidence="3">Uncharacterized protein</fullName>
    </submittedName>
</protein>
<dbReference type="EMBL" id="CADEAL010001102">
    <property type="protein sequence ID" value="CAB1428943.1"/>
    <property type="molecule type" value="Genomic_DNA"/>
</dbReference>
<accession>A0A9N7YKH0</accession>
<evidence type="ECO:0000256" key="1">
    <source>
        <dbReference type="SAM" id="MobiDB-lite"/>
    </source>
</evidence>
<name>A0A9N7YKH0_PLEPL</name>
<feature type="transmembrane region" description="Helical" evidence="2">
    <location>
        <begin position="217"/>
        <end position="240"/>
    </location>
</feature>
<organism evidence="3 4">
    <name type="scientific">Pleuronectes platessa</name>
    <name type="common">European plaice</name>
    <dbReference type="NCBI Taxonomy" id="8262"/>
    <lineage>
        <taxon>Eukaryota</taxon>
        <taxon>Metazoa</taxon>
        <taxon>Chordata</taxon>
        <taxon>Craniata</taxon>
        <taxon>Vertebrata</taxon>
        <taxon>Euteleostomi</taxon>
        <taxon>Actinopterygii</taxon>
        <taxon>Neopterygii</taxon>
        <taxon>Teleostei</taxon>
        <taxon>Neoteleostei</taxon>
        <taxon>Acanthomorphata</taxon>
        <taxon>Carangaria</taxon>
        <taxon>Pleuronectiformes</taxon>
        <taxon>Pleuronectoidei</taxon>
        <taxon>Pleuronectidae</taxon>
        <taxon>Pleuronectes</taxon>
    </lineage>
</organism>
<gene>
    <name evidence="3" type="ORF">PLEPLA_LOCUS16918</name>
</gene>
<keyword evidence="2" id="KW-1133">Transmembrane helix</keyword>
<feature type="non-terminal residue" evidence="3">
    <location>
        <position position="1"/>
    </location>
</feature>
<feature type="compositionally biased region" description="Polar residues" evidence="1">
    <location>
        <begin position="30"/>
        <end position="40"/>
    </location>
</feature>
<keyword evidence="2" id="KW-0812">Transmembrane</keyword>